<sequence length="71" mass="7322">MSNACFDSTGQIVCPAEGPDWARPLPGVAAVAGVLIGLFGLLAGRPVRRLALIIGFLIVAAGMIASWLMMP</sequence>
<reference evidence="2" key="1">
    <citation type="submission" date="2021-03" db="EMBL/GenBank/DDBJ databases">
        <title>Whole genome shotgun sequence of Actinoplanes auranticolor NBRC 12245.</title>
        <authorList>
            <person name="Komaki H."/>
            <person name="Tamura T."/>
        </authorList>
    </citation>
    <scope>NUCLEOTIDE SEQUENCE</scope>
    <source>
        <strain evidence="2">NBRC 12245</strain>
    </source>
</reference>
<keyword evidence="1" id="KW-1133">Transmembrane helix</keyword>
<keyword evidence="1" id="KW-0472">Membrane</keyword>
<keyword evidence="1" id="KW-0812">Transmembrane</keyword>
<evidence type="ECO:0000313" key="2">
    <source>
        <dbReference type="EMBL" id="GIM79900.1"/>
    </source>
</evidence>
<evidence type="ECO:0000313" key="3">
    <source>
        <dbReference type="Proteomes" id="UP000681340"/>
    </source>
</evidence>
<dbReference type="EMBL" id="BOQL01000086">
    <property type="protein sequence ID" value="GIM79900.1"/>
    <property type="molecule type" value="Genomic_DNA"/>
</dbReference>
<name>A0A919VYY5_9ACTN</name>
<gene>
    <name evidence="2" type="ORF">Aau02nite_88010</name>
</gene>
<comment type="caution">
    <text evidence="2">The sequence shown here is derived from an EMBL/GenBank/DDBJ whole genome shotgun (WGS) entry which is preliminary data.</text>
</comment>
<organism evidence="2 3">
    <name type="scientific">Actinoplanes auranticolor</name>
    <dbReference type="NCBI Taxonomy" id="47988"/>
    <lineage>
        <taxon>Bacteria</taxon>
        <taxon>Bacillati</taxon>
        <taxon>Actinomycetota</taxon>
        <taxon>Actinomycetes</taxon>
        <taxon>Micromonosporales</taxon>
        <taxon>Micromonosporaceae</taxon>
        <taxon>Actinoplanes</taxon>
    </lineage>
</organism>
<proteinExistence type="predicted"/>
<feature type="transmembrane region" description="Helical" evidence="1">
    <location>
        <begin position="25"/>
        <end position="43"/>
    </location>
</feature>
<evidence type="ECO:0000256" key="1">
    <source>
        <dbReference type="SAM" id="Phobius"/>
    </source>
</evidence>
<dbReference type="Proteomes" id="UP000681340">
    <property type="component" value="Unassembled WGS sequence"/>
</dbReference>
<feature type="transmembrane region" description="Helical" evidence="1">
    <location>
        <begin position="50"/>
        <end position="70"/>
    </location>
</feature>
<dbReference type="AlphaFoldDB" id="A0A919VYY5"/>
<accession>A0A919VYY5</accession>
<protein>
    <submittedName>
        <fullName evidence="2">Uncharacterized protein</fullName>
    </submittedName>
</protein>
<keyword evidence="3" id="KW-1185">Reference proteome</keyword>